<dbReference type="InterPro" id="IPR009839">
    <property type="entry name" value="SseB_N"/>
</dbReference>
<feature type="domain" description="SseB protein N-terminal" evidence="2">
    <location>
        <begin position="76"/>
        <end position="191"/>
    </location>
</feature>
<proteinExistence type="predicted"/>
<feature type="region of interest" description="Disordered" evidence="1">
    <location>
        <begin position="1"/>
        <end position="58"/>
    </location>
</feature>
<keyword evidence="4" id="KW-1185">Reference proteome</keyword>
<evidence type="ECO:0000256" key="1">
    <source>
        <dbReference type="SAM" id="MobiDB-lite"/>
    </source>
</evidence>
<evidence type="ECO:0000313" key="4">
    <source>
        <dbReference type="Proteomes" id="UP000523000"/>
    </source>
</evidence>
<sequence>MTAHDHSASRPAGTATPKHLPGHISAALARAGGGTDSAGQDWAGRDLSGEGNPLHNFDADDGRADSGYLAAIGALIAGTGTEQEVHAALATARVFIAVVAQLAEGGLGEHGFTEDKEADMALVTLTAPDGRTALPVFTTVENLQSWHAEARPVAVYAPRAALSAVSEEAQMLVIDPGADFTFVLRRPGMWALAQQQDWLPSYTDESLLAILHDLAAGESAIAGISLAPGHGVGSRTGSGQIVPGGGPGPELRLEITFRAGTLGEDARESATRIQAALAGNAVFAEAVDSLELALTAEPGRGGNAQ</sequence>
<gene>
    <name evidence="3" type="ORF">E9229_002391</name>
</gene>
<organism evidence="3 4">
    <name type="scientific">Paeniglutamicibacter cryotolerans</name>
    <dbReference type="NCBI Taxonomy" id="670079"/>
    <lineage>
        <taxon>Bacteria</taxon>
        <taxon>Bacillati</taxon>
        <taxon>Actinomycetota</taxon>
        <taxon>Actinomycetes</taxon>
        <taxon>Micrococcales</taxon>
        <taxon>Micrococcaceae</taxon>
        <taxon>Paeniglutamicibacter</taxon>
    </lineage>
</organism>
<reference evidence="3 4" key="1">
    <citation type="submission" date="2020-08" db="EMBL/GenBank/DDBJ databases">
        <title>Sequencing the genomes of 1000 actinobacteria strains.</title>
        <authorList>
            <person name="Klenk H.-P."/>
        </authorList>
    </citation>
    <scope>NUCLEOTIDE SEQUENCE [LARGE SCALE GENOMIC DNA]</scope>
    <source>
        <strain evidence="3 4">DSM 22826</strain>
    </source>
</reference>
<dbReference type="Proteomes" id="UP000523000">
    <property type="component" value="Unassembled WGS sequence"/>
</dbReference>
<comment type="caution">
    <text evidence="3">The sequence shown here is derived from an EMBL/GenBank/DDBJ whole genome shotgun (WGS) entry which is preliminary data.</text>
</comment>
<evidence type="ECO:0000259" key="2">
    <source>
        <dbReference type="Pfam" id="PF07179"/>
    </source>
</evidence>
<dbReference type="EMBL" id="JACHVS010000001">
    <property type="protein sequence ID" value="MBB2996200.1"/>
    <property type="molecule type" value="Genomic_DNA"/>
</dbReference>
<accession>A0A839QK40</accession>
<evidence type="ECO:0000313" key="3">
    <source>
        <dbReference type="EMBL" id="MBB2996200.1"/>
    </source>
</evidence>
<dbReference type="AlphaFoldDB" id="A0A839QK40"/>
<protein>
    <recommendedName>
        <fullName evidence="2">SseB protein N-terminal domain-containing protein</fullName>
    </recommendedName>
</protein>
<dbReference type="Pfam" id="PF07179">
    <property type="entry name" value="SseB"/>
    <property type="match status" value="1"/>
</dbReference>
<dbReference type="RefSeq" id="WP_183511418.1">
    <property type="nucleotide sequence ID" value="NZ_BAABGK010000002.1"/>
</dbReference>
<name>A0A839QK40_9MICC</name>